<dbReference type="RefSeq" id="WP_305756147.1">
    <property type="nucleotide sequence ID" value="NZ_JAPCKK010000027.1"/>
</dbReference>
<feature type="transmembrane region" description="Helical" evidence="7">
    <location>
        <begin position="21"/>
        <end position="42"/>
    </location>
</feature>
<proteinExistence type="predicted"/>
<dbReference type="Gene3D" id="2.60.40.740">
    <property type="match status" value="8"/>
</dbReference>
<accession>A0ABT9FUW1</accession>
<dbReference type="PANTHER" id="PTHR34819:SF3">
    <property type="entry name" value="CELL SURFACE PROTEIN"/>
    <property type="match status" value="1"/>
</dbReference>
<keyword evidence="2" id="KW-0134">Cell wall</keyword>
<evidence type="ECO:0000256" key="4">
    <source>
        <dbReference type="ARBA" id="ARBA00022729"/>
    </source>
</evidence>
<keyword evidence="3" id="KW-0964">Secreted</keyword>
<organism evidence="9 10">
    <name type="scientific">Paenibacillus zeirhizosphaerae</name>
    <dbReference type="NCBI Taxonomy" id="2987519"/>
    <lineage>
        <taxon>Bacteria</taxon>
        <taxon>Bacillati</taxon>
        <taxon>Bacillota</taxon>
        <taxon>Bacilli</taxon>
        <taxon>Bacillales</taxon>
        <taxon>Paenibacillaceae</taxon>
        <taxon>Paenibacillus</taxon>
    </lineage>
</organism>
<feature type="transmembrane region" description="Helical" evidence="7">
    <location>
        <begin position="1517"/>
        <end position="1535"/>
    </location>
</feature>
<keyword evidence="7" id="KW-1133">Transmembrane helix</keyword>
<dbReference type="PANTHER" id="PTHR34819">
    <property type="entry name" value="LARGE CYSTEINE-RICH PERIPLASMIC PROTEIN OMCB"/>
    <property type="match status" value="1"/>
</dbReference>
<keyword evidence="5" id="KW-0572">Peptidoglycan-anchor</keyword>
<name>A0ABT9FUW1_9BACL</name>
<keyword evidence="7" id="KW-0812">Transmembrane</keyword>
<feature type="compositionally biased region" description="Gly residues" evidence="6">
    <location>
        <begin position="1476"/>
        <end position="1485"/>
    </location>
</feature>
<dbReference type="SUPFAM" id="SSF49401">
    <property type="entry name" value="Bacterial adhesins"/>
    <property type="match status" value="8"/>
</dbReference>
<dbReference type="Pfam" id="PF01345">
    <property type="entry name" value="DUF11"/>
    <property type="match status" value="4"/>
</dbReference>
<dbReference type="InterPro" id="IPR008966">
    <property type="entry name" value="Adhesion_dom_sf"/>
</dbReference>
<feature type="domain" description="Gram-positive cocci surface proteins LPxTG" evidence="8">
    <location>
        <begin position="1510"/>
        <end position="1540"/>
    </location>
</feature>
<evidence type="ECO:0000313" key="9">
    <source>
        <dbReference type="EMBL" id="MDP4098523.1"/>
    </source>
</evidence>
<dbReference type="NCBIfam" id="TIGR01167">
    <property type="entry name" value="LPXTG_anchor"/>
    <property type="match status" value="1"/>
</dbReference>
<comment type="subcellular location">
    <subcellularLocation>
        <location evidence="1">Secreted</location>
        <location evidence="1">Cell wall</location>
        <topology evidence="1">Peptidoglycan-anchor</topology>
    </subcellularLocation>
</comment>
<feature type="compositionally biased region" description="Pro residues" evidence="6">
    <location>
        <begin position="1244"/>
        <end position="1270"/>
    </location>
</feature>
<dbReference type="NCBIfam" id="TIGR04226">
    <property type="entry name" value="RrgB_K2N_iso_D2"/>
    <property type="match status" value="5"/>
</dbReference>
<gene>
    <name evidence="9" type="ORF">OIN60_17465</name>
</gene>
<sequence length="1540" mass="161503">MGERELGNNRFVKRTSLFKRLFVAFSVFLLIFSGLPVTPSVLTPVTKAADSACSAPIALRNGGFEGGAARGGAYDSSGLYFTEAEMPPWKTTDDANNGVKTMEVWNRAANLPATARNFPVPPDGIRWAELNAFESGMLYQDVATVPGQTIYWRLSHMGRAGVDTMQLRIGKATANPYDTVVQRKMSDGKAWGTHTGSYTVPAGQTVTRFGFEAVSTASESLGNGNFLDDIFLGTAPCVTTDKTVAPSGDVTAGTELTYAVNIKNTGGDIAANMSFADAIPIGTEYVPRSMILMRGTTTVNLTDAADTDAGNFNGSQISVRLGDLPNASQLPNGITVQFKVRVLSDYTVKKVSNKAQISYGNLLSGKTEQTETNETTSPVLFPELESSKTAVIQEKASGNTDAAHAEAGDTLLYTIQTRNTVANSAVSNLVISDTIPAGLEYVPGSLSVDGVSVSDSEGDDRGHYTGGQLAGQFGKVTDTAWHAVTFRAKVLPGQAGDDILNTAVVGGDNVEVPDTPGTTVKVYPRAADLVSSKTAVIQEKASGNTDTEHAEVGDTLLYTIQTRNTIADSVVTNLTLSDTVPAGLEYIPDSLIMDGASVTDSEGDDAGHYADRGIVGRFGDVTDTAWHTVAFRVKVLPGQAGKDILNTALVVGDNVNTPDKPGTTVEIYPRAAVLESNKTAALQAKAPGNTDAEHAEVGDTLEYTIQTRNTTEDSVVENLTISDTLPAALEYVPGSLIVDGVSVSDSEGDDNGHYVGGQLVGRFDDVTDTAWHTVTFRVKVLPGQAGKDIPNTAVIDGDNVEVPDRPGTTVEVYPRVATLESSKTASILEKASSNTDAQHAQVGDTLLYTIQTRNTTEDSVVENLTISDVIPAGLEYMPGSLTVDGASVSDSEGDDRGHYASGGVVGEFGDVMDTVWHTVTFQAKVLSGQTGKAIPNTAVVAGDNVEFPDRPGTTVDIYPRGAILESSKTSEIQAKASGNTDVEHAEVGDTLLYTIQTRNTIEESVVTNLTISDTLPAELEYVSGSLTVDGVSVSDSEGDDRGYYASGRIVGQFGDITDLNWHTVQFKVVVQPGQAGKEVINIAEVNGGNVETPARPREEVEIYPRNPVIESEKSVTNVDAGKATYEVGDTLSYTIRTRAVVNDTYLENLTITDTLPAGLEYVPGSLKVDGMSVTDAQDNDGGHSVYGQVYGSFGNVDDMNWHMLEFQVVIQTGYDGQMIQNTALVTGDNIDQPGEPTEKVVVEPDPPVVPPVAPPVAPPAEPPVEPPVDPQNPGDGGSGGGGGSNDNDDDDSPTPVLESEKAASDLNGGVYEVGDIIEYTIRTRNTIPDSVVTNLEISDALRAGLEYVPGFLQVDGQAVTDVQDSDKGSYVDGTVSGQFGDVGDTDWHTVVFRAKLLAGQSGQTIRNTAEVTGDNLDDSDTPTEDLIIGSGSGSNPGIPGDPNDGSSGNPSTPGWGGSDSGSDLDSDSPDSDQPGESGGSGGSGQSGTSDNSGDSANGGSEEGSGNGSKLPATATNMYGYLLAGFIILLAGLFLLRRKKA</sequence>
<dbReference type="EMBL" id="JAPCKK010000027">
    <property type="protein sequence ID" value="MDP4098523.1"/>
    <property type="molecule type" value="Genomic_DNA"/>
</dbReference>
<keyword evidence="4" id="KW-0732">Signal</keyword>
<keyword evidence="7" id="KW-0472">Membrane</keyword>
<evidence type="ECO:0000256" key="7">
    <source>
        <dbReference type="SAM" id="Phobius"/>
    </source>
</evidence>
<evidence type="ECO:0000313" key="10">
    <source>
        <dbReference type="Proteomes" id="UP001241848"/>
    </source>
</evidence>
<dbReference type="PROSITE" id="PS50847">
    <property type="entry name" value="GRAM_POS_ANCHORING"/>
    <property type="match status" value="1"/>
</dbReference>
<evidence type="ECO:0000256" key="5">
    <source>
        <dbReference type="ARBA" id="ARBA00023088"/>
    </source>
</evidence>
<feature type="compositionally biased region" description="Gly residues" evidence="6">
    <location>
        <begin position="1274"/>
        <end position="1284"/>
    </location>
</feature>
<reference evidence="9 10" key="1">
    <citation type="submission" date="2022-10" db="EMBL/GenBank/DDBJ databases">
        <title>Paenibacillus description and whole genome data of maize root bacterial community.</title>
        <authorList>
            <person name="Marton D."/>
            <person name="Farkas M."/>
            <person name="Cserhati M."/>
        </authorList>
    </citation>
    <scope>NUCLEOTIDE SEQUENCE [LARGE SCALE GENOMIC DNA]</scope>
    <source>
        <strain evidence="9 10">P96</strain>
    </source>
</reference>
<dbReference type="Pfam" id="PF00746">
    <property type="entry name" value="Gram_pos_anchor"/>
    <property type="match status" value="1"/>
</dbReference>
<dbReference type="InterPro" id="IPR019931">
    <property type="entry name" value="LPXTG_anchor"/>
</dbReference>
<keyword evidence="10" id="KW-1185">Reference proteome</keyword>
<dbReference type="Proteomes" id="UP001241848">
    <property type="component" value="Unassembled WGS sequence"/>
</dbReference>
<dbReference type="NCBIfam" id="TIGR01451">
    <property type="entry name" value="B_ant_repeat"/>
    <property type="match status" value="8"/>
</dbReference>
<evidence type="ECO:0000259" key="8">
    <source>
        <dbReference type="PROSITE" id="PS50847"/>
    </source>
</evidence>
<dbReference type="InterPro" id="IPR051172">
    <property type="entry name" value="Chlamydia_OmcB"/>
</dbReference>
<feature type="region of interest" description="Disordered" evidence="6">
    <location>
        <begin position="1227"/>
        <end position="1305"/>
    </location>
</feature>
<dbReference type="InterPro" id="IPR026466">
    <property type="entry name" value="Fim_isopep_form_D2_dom"/>
</dbReference>
<evidence type="ECO:0000256" key="1">
    <source>
        <dbReference type="ARBA" id="ARBA00004168"/>
    </source>
</evidence>
<dbReference type="InterPro" id="IPR001434">
    <property type="entry name" value="OmcB-like_DUF11"/>
</dbReference>
<dbReference type="InterPro" id="IPR047589">
    <property type="entry name" value="DUF11_rpt"/>
</dbReference>
<evidence type="ECO:0000256" key="6">
    <source>
        <dbReference type="SAM" id="MobiDB-lite"/>
    </source>
</evidence>
<comment type="caution">
    <text evidence="9">The sequence shown here is derived from an EMBL/GenBank/DDBJ whole genome shotgun (WGS) entry which is preliminary data.</text>
</comment>
<feature type="compositionally biased region" description="Low complexity" evidence="6">
    <location>
        <begin position="1486"/>
        <end position="1499"/>
    </location>
</feature>
<evidence type="ECO:0000256" key="3">
    <source>
        <dbReference type="ARBA" id="ARBA00022525"/>
    </source>
</evidence>
<feature type="region of interest" description="Disordered" evidence="6">
    <location>
        <begin position="1409"/>
        <end position="1509"/>
    </location>
</feature>
<evidence type="ECO:0000256" key="2">
    <source>
        <dbReference type="ARBA" id="ARBA00022512"/>
    </source>
</evidence>
<feature type="compositionally biased region" description="Low complexity" evidence="6">
    <location>
        <begin position="1427"/>
        <end position="1453"/>
    </location>
</feature>
<protein>
    <submittedName>
        <fullName evidence="9">Isopeptide-forming domain-containing fimbrial protein</fullName>
    </submittedName>
</protein>